<dbReference type="InterPro" id="IPR005178">
    <property type="entry name" value="Ostalpha/TMEM184C"/>
</dbReference>
<keyword evidence="3 6" id="KW-1133">Transmembrane helix</keyword>
<protein>
    <submittedName>
        <fullName evidence="7">Uncharacterized protein</fullName>
    </submittedName>
</protein>
<dbReference type="SMART" id="SM01417">
    <property type="entry name" value="Solute_trans_a"/>
    <property type="match status" value="1"/>
</dbReference>
<feature type="compositionally biased region" description="Low complexity" evidence="5">
    <location>
        <begin position="380"/>
        <end position="396"/>
    </location>
</feature>
<feature type="transmembrane region" description="Helical" evidence="6">
    <location>
        <begin position="169"/>
        <end position="193"/>
    </location>
</feature>
<evidence type="ECO:0000256" key="3">
    <source>
        <dbReference type="ARBA" id="ARBA00022989"/>
    </source>
</evidence>
<reference evidence="7" key="1">
    <citation type="submission" date="2015-08" db="EMBL/GenBank/DDBJ databases">
        <authorList>
            <person name="Babu N.S."/>
            <person name="Beckwith C.J."/>
            <person name="Beseler K.G."/>
            <person name="Brison A."/>
            <person name="Carone J.V."/>
            <person name="Caskin T.P."/>
            <person name="Diamond M."/>
            <person name="Durham M.E."/>
            <person name="Foxe J.M."/>
            <person name="Go M."/>
            <person name="Henderson B.A."/>
            <person name="Jones I.B."/>
            <person name="McGettigan J.A."/>
            <person name="Micheletti S.J."/>
            <person name="Nasrallah M.E."/>
            <person name="Ortiz D."/>
            <person name="Piller C.R."/>
            <person name="Privatt S.R."/>
            <person name="Schneider S.L."/>
            <person name="Sharp S."/>
            <person name="Smith T.C."/>
            <person name="Stanton J.D."/>
            <person name="Ullery H.E."/>
            <person name="Wilson R.J."/>
            <person name="Serrano M.G."/>
            <person name="Buck G."/>
            <person name="Lee V."/>
            <person name="Wang Y."/>
            <person name="Carvalho R."/>
            <person name="Voegtly L."/>
            <person name="Shi R."/>
            <person name="Duckworth R."/>
            <person name="Johnson A."/>
            <person name="Loviza R."/>
            <person name="Walstead R."/>
            <person name="Shah Z."/>
            <person name="Kiflezghi M."/>
            <person name="Wade K."/>
            <person name="Ball S.L."/>
            <person name="Bradley K.W."/>
            <person name="Asai D.J."/>
            <person name="Bowman C.A."/>
            <person name="Russell D.A."/>
            <person name="Pope W.H."/>
            <person name="Jacobs-Sera D."/>
            <person name="Hendrix R.W."/>
            <person name="Hatfull G.F."/>
        </authorList>
    </citation>
    <scope>NUCLEOTIDE SEQUENCE</scope>
</reference>
<evidence type="ECO:0000313" key="7">
    <source>
        <dbReference type="EMBL" id="JAT73885.1"/>
    </source>
</evidence>
<name>A0A1D2A4G5_AUXPR</name>
<sequence length="452" mass="48713">MLLDTQWAHILAGCFALSAILISLGQIIQHLRHYSEPVFQRYIVRIIFLVPVYAMASWPSLIAPGSAVYLAAARDCYEALVIYNFMSLCLAYVGGPGAVETKMAGYMLRPSWWTWTCCLPPLPVNGRFVRWTKQGALQFVIIKPILAVLVVALYATGNYKEGSWAADQGYVYITVIYNLTYSIALYALLLFYLGTHELLVPFRPLLKFILIKSVIFLSFWQGFFIAICSAAGLVKSAEEGVNIQNFLLCMEMLPAAICMLFAFPYAPYVVAGGGLSGGNVTHAISIRDMVTDTVHQFAPAYHNYVLYSDGSSAPGAKAKTVRARTFVAVGHESSAVKDPSLLPDVEMGRSDTWVDPVAAAAGAAAAPGHATASTGEAAALDGAAPGASGALGPDPSGDSHDFDSPPRLGKSKFLSQEKENPFALDSDEEGGAEPAAAPAWDTIRLESPRRRK</sequence>
<evidence type="ECO:0000256" key="5">
    <source>
        <dbReference type="SAM" id="MobiDB-lite"/>
    </source>
</evidence>
<feature type="region of interest" description="Disordered" evidence="5">
    <location>
        <begin position="380"/>
        <end position="452"/>
    </location>
</feature>
<dbReference type="Pfam" id="PF03619">
    <property type="entry name" value="Solute_trans_a"/>
    <property type="match status" value="1"/>
</dbReference>
<feature type="transmembrane region" description="Helical" evidence="6">
    <location>
        <begin position="136"/>
        <end position="157"/>
    </location>
</feature>
<dbReference type="EMBL" id="GDKF01004737">
    <property type="protein sequence ID" value="JAT73885.1"/>
    <property type="molecule type" value="Transcribed_RNA"/>
</dbReference>
<proteinExistence type="predicted"/>
<dbReference type="GO" id="GO:0016020">
    <property type="term" value="C:membrane"/>
    <property type="evidence" value="ECO:0007669"/>
    <property type="project" value="UniProtKB-SubCell"/>
</dbReference>
<feature type="transmembrane region" description="Helical" evidence="6">
    <location>
        <begin position="81"/>
        <end position="99"/>
    </location>
</feature>
<comment type="subcellular location">
    <subcellularLocation>
        <location evidence="1">Membrane</location>
        <topology evidence="1">Multi-pass membrane protein</topology>
    </subcellularLocation>
</comment>
<organism evidence="7">
    <name type="scientific">Auxenochlorella protothecoides</name>
    <name type="common">Green microalga</name>
    <name type="synonym">Chlorella protothecoides</name>
    <dbReference type="NCBI Taxonomy" id="3075"/>
    <lineage>
        <taxon>Eukaryota</taxon>
        <taxon>Viridiplantae</taxon>
        <taxon>Chlorophyta</taxon>
        <taxon>core chlorophytes</taxon>
        <taxon>Trebouxiophyceae</taxon>
        <taxon>Chlorellales</taxon>
        <taxon>Chlorellaceae</taxon>
        <taxon>Auxenochlorella</taxon>
    </lineage>
</organism>
<evidence type="ECO:0000256" key="2">
    <source>
        <dbReference type="ARBA" id="ARBA00022692"/>
    </source>
</evidence>
<feature type="transmembrane region" description="Helical" evidence="6">
    <location>
        <begin position="6"/>
        <end position="30"/>
    </location>
</feature>
<keyword evidence="4 6" id="KW-0472">Membrane</keyword>
<keyword evidence="2 6" id="KW-0812">Transmembrane</keyword>
<accession>A0A1D2A4G5</accession>
<evidence type="ECO:0000256" key="4">
    <source>
        <dbReference type="ARBA" id="ARBA00023136"/>
    </source>
</evidence>
<evidence type="ECO:0000256" key="1">
    <source>
        <dbReference type="ARBA" id="ARBA00004141"/>
    </source>
</evidence>
<feature type="compositionally biased region" description="Basic and acidic residues" evidence="5">
    <location>
        <begin position="443"/>
        <end position="452"/>
    </location>
</feature>
<feature type="transmembrane region" description="Helical" evidence="6">
    <location>
        <begin position="42"/>
        <end position="61"/>
    </location>
</feature>
<evidence type="ECO:0000256" key="6">
    <source>
        <dbReference type="SAM" id="Phobius"/>
    </source>
</evidence>
<feature type="transmembrane region" description="Helical" evidence="6">
    <location>
        <begin position="214"/>
        <end position="233"/>
    </location>
</feature>
<gene>
    <name evidence="7" type="ORF">g.44205</name>
</gene>
<dbReference type="AlphaFoldDB" id="A0A1D2A4G5"/>
<dbReference type="PANTHER" id="PTHR23423">
    <property type="entry name" value="ORGANIC SOLUTE TRANSPORTER-RELATED"/>
    <property type="match status" value="1"/>
</dbReference>
<feature type="transmembrane region" description="Helical" evidence="6">
    <location>
        <begin position="245"/>
        <end position="266"/>
    </location>
</feature>